<feature type="region of interest" description="Disordered" evidence="1">
    <location>
        <begin position="47"/>
        <end position="77"/>
    </location>
</feature>
<organism evidence="2 3">
    <name type="scientific">Caulochytrium protostelioides</name>
    <dbReference type="NCBI Taxonomy" id="1555241"/>
    <lineage>
        <taxon>Eukaryota</taxon>
        <taxon>Fungi</taxon>
        <taxon>Fungi incertae sedis</taxon>
        <taxon>Chytridiomycota</taxon>
        <taxon>Chytridiomycota incertae sedis</taxon>
        <taxon>Chytridiomycetes</taxon>
        <taxon>Caulochytriales</taxon>
        <taxon>Caulochytriaceae</taxon>
        <taxon>Caulochytrium</taxon>
    </lineage>
</organism>
<keyword evidence="3" id="KW-1185">Reference proteome</keyword>
<name>A0A4P9X831_9FUNG</name>
<dbReference type="Proteomes" id="UP000274922">
    <property type="component" value="Unassembled WGS sequence"/>
</dbReference>
<feature type="region of interest" description="Disordered" evidence="1">
    <location>
        <begin position="273"/>
        <end position="312"/>
    </location>
</feature>
<sequence>MAPLLPARSPLTGSHDPFLSLAHAHQASAILGGFASGVLALDCRDDSADTDARDADDRDATRNHDGPGVGDGEGDDLLDRWWPTGHARLQGCVADADLSPSLALPLALPLPLRLGRPLMTSLAAGWPAPPPAEDRLNQREAGPHAPADRRTASGPGLEPFPSPARQPFDSDEAEAMAWMAALAPAHAAYDPCGPTVAAAGGPAHGRPAAAGGVPTGSFVASASLPPALPPSLMAPSEAAHPAAWDAWARPWDAWMDLSSAGLGCGGEGAAKPQGEAACSGHHGGMPTPTPSIRNDAEEAHDADGAAAAPARETDGETIGVAAATGVPLSPQHVWLAAELRQRLRDPRDPSAAFGDVMAQLMQMRLHDAAHVTALLMAGWATEAFI</sequence>
<evidence type="ECO:0000313" key="2">
    <source>
        <dbReference type="EMBL" id="RKP01427.1"/>
    </source>
</evidence>
<dbReference type="EMBL" id="ML014172">
    <property type="protein sequence ID" value="RKP01427.1"/>
    <property type="molecule type" value="Genomic_DNA"/>
</dbReference>
<proteinExistence type="predicted"/>
<reference evidence="3" key="1">
    <citation type="journal article" date="2018" name="Nat. Microbiol.">
        <title>Leveraging single-cell genomics to expand the fungal tree of life.</title>
        <authorList>
            <person name="Ahrendt S.R."/>
            <person name="Quandt C.A."/>
            <person name="Ciobanu D."/>
            <person name="Clum A."/>
            <person name="Salamov A."/>
            <person name="Andreopoulos B."/>
            <person name="Cheng J.F."/>
            <person name="Woyke T."/>
            <person name="Pelin A."/>
            <person name="Henrissat B."/>
            <person name="Reynolds N.K."/>
            <person name="Benny G.L."/>
            <person name="Smith M.E."/>
            <person name="James T.Y."/>
            <person name="Grigoriev I.V."/>
        </authorList>
    </citation>
    <scope>NUCLEOTIDE SEQUENCE [LARGE SCALE GENOMIC DNA]</scope>
    <source>
        <strain evidence="3">ATCC 52028</strain>
    </source>
</reference>
<feature type="compositionally biased region" description="Basic and acidic residues" evidence="1">
    <location>
        <begin position="294"/>
        <end position="303"/>
    </location>
</feature>
<feature type="region of interest" description="Disordered" evidence="1">
    <location>
        <begin position="125"/>
        <end position="168"/>
    </location>
</feature>
<protein>
    <submittedName>
        <fullName evidence="2">Uncharacterized protein</fullName>
    </submittedName>
</protein>
<evidence type="ECO:0000313" key="3">
    <source>
        <dbReference type="Proteomes" id="UP000274922"/>
    </source>
</evidence>
<accession>A0A4P9X831</accession>
<gene>
    <name evidence="2" type="ORF">CXG81DRAFT_18749</name>
</gene>
<feature type="compositionally biased region" description="Basic and acidic residues" evidence="1">
    <location>
        <begin position="47"/>
        <end position="65"/>
    </location>
</feature>
<feature type="compositionally biased region" description="Basic and acidic residues" evidence="1">
    <location>
        <begin position="132"/>
        <end position="151"/>
    </location>
</feature>
<dbReference type="AlphaFoldDB" id="A0A4P9X831"/>
<evidence type="ECO:0000256" key="1">
    <source>
        <dbReference type="SAM" id="MobiDB-lite"/>
    </source>
</evidence>